<sequence length="104" mass="11186">MVVGLVNSARDPLTNAFFSLGRDILATVVVDPTVCKIASGDPQEELKEANQDVDGIRRCALGHEEQRGHVPSATHNPEEGYAANGGLGPKPNRKNQNLRQSRKG</sequence>
<organism evidence="2 3">
    <name type="scientific">Lithocarpus litseifolius</name>
    <dbReference type="NCBI Taxonomy" id="425828"/>
    <lineage>
        <taxon>Eukaryota</taxon>
        <taxon>Viridiplantae</taxon>
        <taxon>Streptophyta</taxon>
        <taxon>Embryophyta</taxon>
        <taxon>Tracheophyta</taxon>
        <taxon>Spermatophyta</taxon>
        <taxon>Magnoliopsida</taxon>
        <taxon>eudicotyledons</taxon>
        <taxon>Gunneridae</taxon>
        <taxon>Pentapetalae</taxon>
        <taxon>rosids</taxon>
        <taxon>fabids</taxon>
        <taxon>Fagales</taxon>
        <taxon>Fagaceae</taxon>
        <taxon>Lithocarpus</taxon>
    </lineage>
</organism>
<protein>
    <submittedName>
        <fullName evidence="2">Uncharacterized protein</fullName>
    </submittedName>
</protein>
<proteinExistence type="predicted"/>
<evidence type="ECO:0000313" key="3">
    <source>
        <dbReference type="Proteomes" id="UP001459277"/>
    </source>
</evidence>
<comment type="caution">
    <text evidence="2">The sequence shown here is derived from an EMBL/GenBank/DDBJ whole genome shotgun (WGS) entry which is preliminary data.</text>
</comment>
<dbReference type="Proteomes" id="UP001459277">
    <property type="component" value="Unassembled WGS sequence"/>
</dbReference>
<accession>A0AAW2BZ19</accession>
<reference evidence="2 3" key="1">
    <citation type="submission" date="2024-01" db="EMBL/GenBank/DDBJ databases">
        <title>A telomere-to-telomere, gap-free genome of sweet tea (Lithocarpus litseifolius).</title>
        <authorList>
            <person name="Zhou J."/>
        </authorList>
    </citation>
    <scope>NUCLEOTIDE SEQUENCE [LARGE SCALE GENOMIC DNA]</scope>
    <source>
        <strain evidence="2">Zhou-2022a</strain>
        <tissue evidence="2">Leaf</tissue>
    </source>
</reference>
<dbReference type="AlphaFoldDB" id="A0AAW2BZ19"/>
<evidence type="ECO:0000313" key="2">
    <source>
        <dbReference type="EMBL" id="KAK9991209.1"/>
    </source>
</evidence>
<name>A0AAW2BZ19_9ROSI</name>
<keyword evidence="3" id="KW-1185">Reference proteome</keyword>
<feature type="compositionally biased region" description="Polar residues" evidence="1">
    <location>
        <begin position="94"/>
        <end position="104"/>
    </location>
</feature>
<gene>
    <name evidence="2" type="ORF">SO802_026194</name>
</gene>
<evidence type="ECO:0000256" key="1">
    <source>
        <dbReference type="SAM" id="MobiDB-lite"/>
    </source>
</evidence>
<dbReference type="EMBL" id="JAZDWU010000009">
    <property type="protein sequence ID" value="KAK9991209.1"/>
    <property type="molecule type" value="Genomic_DNA"/>
</dbReference>
<feature type="region of interest" description="Disordered" evidence="1">
    <location>
        <begin position="60"/>
        <end position="104"/>
    </location>
</feature>